<organism evidence="1 2">
    <name type="scientific">Neorhizobium galegae bv. officinalis bv. officinalis str. HAMBI 1141</name>
    <dbReference type="NCBI Taxonomy" id="1028801"/>
    <lineage>
        <taxon>Bacteria</taxon>
        <taxon>Pseudomonadati</taxon>
        <taxon>Pseudomonadota</taxon>
        <taxon>Alphaproteobacteria</taxon>
        <taxon>Hyphomicrobiales</taxon>
        <taxon>Rhizobiaceae</taxon>
        <taxon>Rhizobium/Agrobacterium group</taxon>
        <taxon>Neorhizobium</taxon>
    </lineage>
</organism>
<keyword evidence="1" id="KW-0614">Plasmid</keyword>
<evidence type="ECO:0000313" key="1">
    <source>
        <dbReference type="EMBL" id="CDN57302.1"/>
    </source>
</evidence>
<sequence>MMRNRAEIVVATSTASENDSIQTWCADKEVAVFRGDELDVLDRYYQCATAFSFDNIVRLTADNPFTDIEELDRLIDFHVDGAYDYTHAFGQLPVGVGAEIFTFEALALSHRDGHLPHQREHVNEYFTDHPRHFRIAELPIPEAKRAPGLRLTVDTYEDWERADNLVKLASQEWLGTEEAIRLCSYSA</sequence>
<reference evidence="2" key="1">
    <citation type="journal article" date="2014" name="BMC Genomics">
        <title>Genome sequencing of two Neorhizobium galegae strains reveals a noeT gene responsible for the unusual acetylation of the nodulation factors.</title>
        <authorList>
            <person name="Osterman J."/>
            <person name="Marsh J."/>
            <person name="Laine P.K."/>
            <person name="Zeng Z."/>
            <person name="Alatalo E."/>
            <person name="Sullivan J.T."/>
            <person name="Young J.P."/>
            <person name="Thomas-Oates J."/>
            <person name="Paulin L."/>
            <person name="Lindstrom K."/>
        </authorList>
    </citation>
    <scope>NUCLEOTIDE SEQUENCE [LARGE SCALE GENOMIC DNA]</scope>
    <source>
        <strain evidence="2">HAMBI 1141</strain>
        <plasmid evidence="2">II</plasmid>
    </source>
</reference>
<dbReference type="HOGENOM" id="CLU_072501_0_0_5"/>
<dbReference type="Proteomes" id="UP000028186">
    <property type="component" value="Plasmid pHAMBI1141a"/>
</dbReference>
<dbReference type="eggNOG" id="COG1861">
    <property type="taxonomic scope" value="Bacteria"/>
</dbReference>
<proteinExistence type="predicted"/>
<evidence type="ECO:0000313" key="2">
    <source>
        <dbReference type="Proteomes" id="UP000028186"/>
    </source>
</evidence>
<dbReference type="InterPro" id="IPR029044">
    <property type="entry name" value="Nucleotide-diphossugar_trans"/>
</dbReference>
<dbReference type="SUPFAM" id="SSF53448">
    <property type="entry name" value="Nucleotide-diphospho-sugar transferases"/>
    <property type="match status" value="1"/>
</dbReference>
<dbReference type="EMBL" id="HG938356">
    <property type="protein sequence ID" value="CDN57302.1"/>
    <property type="molecule type" value="Genomic_DNA"/>
</dbReference>
<geneLocation type="plasmid" evidence="2">
    <name>II</name>
</geneLocation>
<dbReference type="AlphaFoldDB" id="A0A068TFR0"/>
<accession>A0A068TFR0</accession>
<gene>
    <name evidence="1" type="primary">spsF</name>
    <name evidence="1" type="ORF">RG1141_PA04670</name>
</gene>
<dbReference type="Pfam" id="PF02348">
    <property type="entry name" value="CTP_transf_3"/>
    <property type="match status" value="1"/>
</dbReference>
<name>A0A068TFR0_NEOGA</name>
<dbReference type="Gene3D" id="3.90.550.10">
    <property type="entry name" value="Spore Coat Polysaccharide Biosynthesis Protein SpsA, Chain A"/>
    <property type="match status" value="1"/>
</dbReference>
<protein>
    <submittedName>
        <fullName evidence="1">Spore coat polysaccharide biosynthesis protein SpsF</fullName>
    </submittedName>
</protein>
<dbReference type="KEGG" id="ngl:RG1141_PA04670"/>
<dbReference type="InterPro" id="IPR003329">
    <property type="entry name" value="Cytidylyl_trans"/>
</dbReference>